<feature type="region of interest" description="Disordered" evidence="3">
    <location>
        <begin position="417"/>
        <end position="437"/>
    </location>
</feature>
<dbReference type="Pfam" id="PF01076">
    <property type="entry name" value="Mob_Pre"/>
    <property type="match status" value="1"/>
</dbReference>
<keyword evidence="5" id="KW-1185">Reference proteome</keyword>
<dbReference type="EMBL" id="FMUR01000023">
    <property type="protein sequence ID" value="SCY53941.1"/>
    <property type="molecule type" value="Genomic_DNA"/>
</dbReference>
<sequence length="437" mass="50886">MVTTISFVAGKGSLSHNNRTFIAENVIEERIELDEFYKQESLEDAYDKMFRQAIDEYNAKQTRKDRKIDNYITKIKNSKNNEKIFYENVVQIGRMTDFGVVDENGNVTENALLAKEILDIYAKTFQERNPNLYLFNAVLHMDEATPHLHLDYIPVAHNYKTGMKTRNSLTKGLQQMGIEKATSKIDNETVHWQERERDYLKGLCEERGIEIVTLGVDRDDYTIPEYKAAMKAKEEAEAEIEILKSEKAELNQFIQMANYEAHGLAVGIDDKEEKLKDIEKRIKEAEKLRIDNEKRIQDFADDDKKISNELAKINKEAIGVPNLFGNEPMIKISKKSFDKLIKICKSVSSFKQLFYRKEAELALANKQIVKLQEGENALKERNSALERFIKEKGFAEAFRKFLEPKSIREYIREYKAKQAANNREKKEETSRKHNIER</sequence>
<organism evidence="4 5">
    <name type="scientific">Butyrivibrio hungatei</name>
    <dbReference type="NCBI Taxonomy" id="185008"/>
    <lineage>
        <taxon>Bacteria</taxon>
        <taxon>Bacillati</taxon>
        <taxon>Bacillota</taxon>
        <taxon>Clostridia</taxon>
        <taxon>Lachnospirales</taxon>
        <taxon>Lachnospiraceae</taxon>
        <taxon>Butyrivibrio</taxon>
    </lineage>
</organism>
<dbReference type="GO" id="GO:0006310">
    <property type="term" value="P:DNA recombination"/>
    <property type="evidence" value="ECO:0007669"/>
    <property type="project" value="InterPro"/>
</dbReference>
<evidence type="ECO:0000256" key="2">
    <source>
        <dbReference type="SAM" id="Coils"/>
    </source>
</evidence>
<evidence type="ECO:0000256" key="3">
    <source>
        <dbReference type="SAM" id="MobiDB-lite"/>
    </source>
</evidence>
<dbReference type="AlphaFoldDB" id="A0A1G5GRA1"/>
<comment type="similarity">
    <text evidence="1">Belongs to the plasmid mobilization pre family.</text>
</comment>
<protein>
    <submittedName>
        <fullName evidence="4">Plasmid recombination enzyme</fullName>
    </submittedName>
</protein>
<keyword evidence="2" id="KW-0175">Coiled coil</keyword>
<dbReference type="InterPro" id="IPR001668">
    <property type="entry name" value="Mob_Pre"/>
</dbReference>
<dbReference type="RefSeq" id="WP_074463384.1">
    <property type="nucleotide sequence ID" value="NZ_FMUR01000023.1"/>
</dbReference>
<proteinExistence type="inferred from homology"/>
<accession>A0A1G5GRA1</accession>
<evidence type="ECO:0000256" key="1">
    <source>
        <dbReference type="ARBA" id="ARBA00010657"/>
    </source>
</evidence>
<evidence type="ECO:0000313" key="4">
    <source>
        <dbReference type="EMBL" id="SCY53941.1"/>
    </source>
</evidence>
<evidence type="ECO:0000313" key="5">
    <source>
        <dbReference type="Proteomes" id="UP000183047"/>
    </source>
</evidence>
<feature type="coiled-coil region" evidence="2">
    <location>
        <begin position="226"/>
        <end position="295"/>
    </location>
</feature>
<gene>
    <name evidence="4" type="ORF">SAMN02910451_03012</name>
</gene>
<name>A0A1G5GRA1_9FIRM</name>
<reference evidence="5" key="1">
    <citation type="submission" date="2016-10" db="EMBL/GenBank/DDBJ databases">
        <authorList>
            <person name="Varghese N."/>
            <person name="Submissions S."/>
        </authorList>
    </citation>
    <scope>NUCLEOTIDE SEQUENCE [LARGE SCALE GENOMIC DNA]</scope>
    <source>
        <strain evidence="5">XBD2006</strain>
    </source>
</reference>
<dbReference type="Proteomes" id="UP000183047">
    <property type="component" value="Unassembled WGS sequence"/>
</dbReference>
<dbReference type="CDD" id="cd17242">
    <property type="entry name" value="MobM_relaxase"/>
    <property type="match status" value="1"/>
</dbReference>
<dbReference type="Gene3D" id="3.30.930.30">
    <property type="match status" value="1"/>
</dbReference>
<dbReference type="OrthoDB" id="9800759at2"/>
<dbReference type="GO" id="GO:0003677">
    <property type="term" value="F:DNA binding"/>
    <property type="evidence" value="ECO:0007669"/>
    <property type="project" value="InterPro"/>
</dbReference>